<feature type="non-terminal residue" evidence="2">
    <location>
        <position position="94"/>
    </location>
</feature>
<evidence type="ECO:0000259" key="1">
    <source>
        <dbReference type="Pfam" id="PF00171"/>
    </source>
</evidence>
<dbReference type="InterPro" id="IPR016162">
    <property type="entry name" value="Ald_DH_N"/>
</dbReference>
<dbReference type="PANTHER" id="PTHR42804">
    <property type="entry name" value="ALDEHYDE DEHYDROGENASE"/>
    <property type="match status" value="1"/>
</dbReference>
<dbReference type="GO" id="GO:0016491">
    <property type="term" value="F:oxidoreductase activity"/>
    <property type="evidence" value="ECO:0007669"/>
    <property type="project" value="InterPro"/>
</dbReference>
<name>A0A382ZDL0_9ZZZZ</name>
<dbReference type="Gene3D" id="3.40.605.10">
    <property type="entry name" value="Aldehyde Dehydrogenase, Chain A, domain 1"/>
    <property type="match status" value="1"/>
</dbReference>
<dbReference type="SUPFAM" id="SSF53720">
    <property type="entry name" value="ALDH-like"/>
    <property type="match status" value="1"/>
</dbReference>
<dbReference type="AlphaFoldDB" id="A0A382ZDL0"/>
<feature type="domain" description="Aldehyde dehydrogenase" evidence="1">
    <location>
        <begin position="13"/>
        <end position="93"/>
    </location>
</feature>
<dbReference type="InterPro" id="IPR015590">
    <property type="entry name" value="Aldehyde_DH_dom"/>
</dbReference>
<dbReference type="EMBL" id="UINC01182857">
    <property type="protein sequence ID" value="SVD93299.1"/>
    <property type="molecule type" value="Genomic_DNA"/>
</dbReference>
<organism evidence="2">
    <name type="scientific">marine metagenome</name>
    <dbReference type="NCBI Taxonomy" id="408172"/>
    <lineage>
        <taxon>unclassified sequences</taxon>
        <taxon>metagenomes</taxon>
        <taxon>ecological metagenomes</taxon>
    </lineage>
</organism>
<sequence length="94" mass="10595">MIDKKKFYINGQWVSPKNPKEIQVIDPATEKNCAVISLAGAEDVNAAVTAAKKAFETWEFTSKEERVKLLEDLHVLYKKRWADIAEAITLEMGA</sequence>
<gene>
    <name evidence="2" type="ORF">METZ01_LOCUS446153</name>
</gene>
<evidence type="ECO:0000313" key="2">
    <source>
        <dbReference type="EMBL" id="SVD93299.1"/>
    </source>
</evidence>
<dbReference type="InterPro" id="IPR016161">
    <property type="entry name" value="Ald_DH/histidinol_DH"/>
</dbReference>
<accession>A0A382ZDL0</accession>
<proteinExistence type="predicted"/>
<dbReference type="Pfam" id="PF00171">
    <property type="entry name" value="Aldedh"/>
    <property type="match status" value="1"/>
</dbReference>
<dbReference type="PANTHER" id="PTHR42804:SF1">
    <property type="entry name" value="ALDEHYDE DEHYDROGENASE-RELATED"/>
    <property type="match status" value="1"/>
</dbReference>
<reference evidence="2" key="1">
    <citation type="submission" date="2018-05" db="EMBL/GenBank/DDBJ databases">
        <authorList>
            <person name="Lanie J.A."/>
            <person name="Ng W.-L."/>
            <person name="Kazmierczak K.M."/>
            <person name="Andrzejewski T.M."/>
            <person name="Davidsen T.M."/>
            <person name="Wayne K.J."/>
            <person name="Tettelin H."/>
            <person name="Glass J.I."/>
            <person name="Rusch D."/>
            <person name="Podicherti R."/>
            <person name="Tsui H.-C.T."/>
            <person name="Winkler M.E."/>
        </authorList>
    </citation>
    <scope>NUCLEOTIDE SEQUENCE</scope>
</reference>
<protein>
    <recommendedName>
        <fullName evidence="1">Aldehyde dehydrogenase domain-containing protein</fullName>
    </recommendedName>
</protein>